<dbReference type="Gene3D" id="2.160.20.10">
    <property type="entry name" value="Single-stranded right-handed beta-helix, Pectin lyase-like"/>
    <property type="match status" value="1"/>
</dbReference>
<dbReference type="RefSeq" id="WP_203379311.1">
    <property type="nucleotide sequence ID" value="NZ_JAENHP010000010.1"/>
</dbReference>
<dbReference type="EMBL" id="JAENHP010000010">
    <property type="protein sequence ID" value="MBM2619315.1"/>
    <property type="molecule type" value="Genomic_DNA"/>
</dbReference>
<evidence type="ECO:0000313" key="2">
    <source>
        <dbReference type="EMBL" id="MBM2619315.1"/>
    </source>
</evidence>
<sequence length="317" mass="33485">MKSASQLVPGIDVVAEYGVDPTGRTDETERINRLIREAAPGSALSFPEGTFRVSGEIVVARGDITVAGSGPGTVFVADAAAETGIRIRGSDAGEIERVVLSQLTIEGQGLLEFGILLDGRTSDSWITGTNVRNCWHAGIRLWGGADQGRTVHDIRLVNNRIGVIRGSVPGQGIELMACRGITVTGSTIQTCTAAAIAVYGCQDSEVSRNYASVCGLGISVQVDGSGGLPSQPGAGDDWRFSRNLDIRDNELQHCGRSFDVREGTDGVSVTGNRVTLDINAASALKLYKAESGAFEGWPIKNFVFESNTITVEHVAPH</sequence>
<keyword evidence="3" id="KW-1185">Reference proteome</keyword>
<accession>A0ABS2AHM6</accession>
<dbReference type="InterPro" id="IPR011050">
    <property type="entry name" value="Pectin_lyase_fold/virulence"/>
</dbReference>
<dbReference type="InterPro" id="IPR039448">
    <property type="entry name" value="Beta_helix"/>
</dbReference>
<evidence type="ECO:0000259" key="1">
    <source>
        <dbReference type="Pfam" id="PF13229"/>
    </source>
</evidence>
<dbReference type="Proteomes" id="UP000632138">
    <property type="component" value="Unassembled WGS sequence"/>
</dbReference>
<protein>
    <submittedName>
        <fullName evidence="2">Right-handed parallel beta-helix repeat-containing protein</fullName>
    </submittedName>
</protein>
<organism evidence="2 3">
    <name type="scientific">Paractinoplanes ovalisporus</name>
    <dbReference type="NCBI Taxonomy" id="2810368"/>
    <lineage>
        <taxon>Bacteria</taxon>
        <taxon>Bacillati</taxon>
        <taxon>Actinomycetota</taxon>
        <taxon>Actinomycetes</taxon>
        <taxon>Micromonosporales</taxon>
        <taxon>Micromonosporaceae</taxon>
        <taxon>Paractinoplanes</taxon>
    </lineage>
</organism>
<dbReference type="InterPro" id="IPR006626">
    <property type="entry name" value="PbH1"/>
</dbReference>
<evidence type="ECO:0000313" key="3">
    <source>
        <dbReference type="Proteomes" id="UP000632138"/>
    </source>
</evidence>
<dbReference type="Pfam" id="PF13229">
    <property type="entry name" value="Beta_helix"/>
    <property type="match status" value="1"/>
</dbReference>
<reference evidence="2 3" key="1">
    <citation type="submission" date="2021-01" db="EMBL/GenBank/DDBJ databases">
        <title>Actinoplanes sp. nov. LDG1-06 isolated from lichen.</title>
        <authorList>
            <person name="Saeng-In P."/>
            <person name="Phongsopitanun W."/>
            <person name="Kanchanasin P."/>
            <person name="Yuki M."/>
            <person name="Kudo T."/>
            <person name="Ohkuma M."/>
            <person name="Tanasupawat S."/>
        </authorList>
    </citation>
    <scope>NUCLEOTIDE SEQUENCE [LARGE SCALE GENOMIC DNA]</scope>
    <source>
        <strain evidence="2 3">LDG1-06</strain>
    </source>
</reference>
<dbReference type="SMART" id="SM00710">
    <property type="entry name" value="PbH1"/>
    <property type="match status" value="6"/>
</dbReference>
<dbReference type="InterPro" id="IPR012334">
    <property type="entry name" value="Pectin_lyas_fold"/>
</dbReference>
<comment type="caution">
    <text evidence="2">The sequence shown here is derived from an EMBL/GenBank/DDBJ whole genome shotgun (WGS) entry which is preliminary data.</text>
</comment>
<feature type="domain" description="Right handed beta helix" evidence="1">
    <location>
        <begin position="115"/>
        <end position="275"/>
    </location>
</feature>
<gene>
    <name evidence="2" type="ORF">JIG36_27565</name>
</gene>
<dbReference type="SUPFAM" id="SSF51126">
    <property type="entry name" value="Pectin lyase-like"/>
    <property type="match status" value="1"/>
</dbReference>
<name>A0ABS2AHM6_9ACTN</name>
<proteinExistence type="predicted"/>